<dbReference type="Gene3D" id="2.40.10.10">
    <property type="entry name" value="Trypsin-like serine proteases"/>
    <property type="match status" value="2"/>
</dbReference>
<keyword evidence="4" id="KW-1133">Transmembrane helix</keyword>
<organism evidence="6 7">
    <name type="scientific">Succinivibrio faecicola</name>
    <dbReference type="NCBI Taxonomy" id="2820300"/>
    <lineage>
        <taxon>Bacteria</taxon>
        <taxon>Pseudomonadati</taxon>
        <taxon>Pseudomonadota</taxon>
        <taxon>Gammaproteobacteria</taxon>
        <taxon>Aeromonadales</taxon>
        <taxon>Succinivibrionaceae</taxon>
        <taxon>Succinivibrio</taxon>
    </lineage>
</organism>
<gene>
    <name evidence="6" type="ORF">J5V48_04210</name>
</gene>
<dbReference type="InterPro" id="IPR001478">
    <property type="entry name" value="PDZ"/>
</dbReference>
<dbReference type="InterPro" id="IPR009003">
    <property type="entry name" value="Peptidase_S1_PA"/>
</dbReference>
<dbReference type="EMBL" id="JAGFNY010000010">
    <property type="protein sequence ID" value="MBW7570094.1"/>
    <property type="molecule type" value="Genomic_DNA"/>
</dbReference>
<dbReference type="Pfam" id="PF13365">
    <property type="entry name" value="Trypsin_2"/>
    <property type="match status" value="1"/>
</dbReference>
<dbReference type="PANTHER" id="PTHR43343">
    <property type="entry name" value="PEPTIDASE S12"/>
    <property type="match status" value="1"/>
</dbReference>
<dbReference type="Gene3D" id="2.30.42.10">
    <property type="match status" value="1"/>
</dbReference>
<dbReference type="PRINTS" id="PR00834">
    <property type="entry name" value="PROTEASES2C"/>
</dbReference>
<dbReference type="SUPFAM" id="SSF50156">
    <property type="entry name" value="PDZ domain-like"/>
    <property type="match status" value="1"/>
</dbReference>
<feature type="transmembrane region" description="Helical" evidence="4">
    <location>
        <begin position="12"/>
        <end position="30"/>
    </location>
</feature>
<dbReference type="SUPFAM" id="SSF50494">
    <property type="entry name" value="Trypsin-like serine proteases"/>
    <property type="match status" value="1"/>
</dbReference>
<name>A0ABS7DFN6_9GAMM</name>
<accession>A0ABS7DFN6</accession>
<evidence type="ECO:0000256" key="1">
    <source>
        <dbReference type="ARBA" id="ARBA00010541"/>
    </source>
</evidence>
<dbReference type="PANTHER" id="PTHR43343:SF3">
    <property type="entry name" value="PROTEASE DO-LIKE 8, CHLOROPLASTIC"/>
    <property type="match status" value="1"/>
</dbReference>
<keyword evidence="7" id="KW-1185">Reference proteome</keyword>
<reference evidence="6 7" key="1">
    <citation type="submission" date="2021-03" db="EMBL/GenBank/DDBJ databases">
        <title>Succinivibrio sp. nov. isolated from feces of cow.</title>
        <authorList>
            <person name="Choi J.-Y."/>
        </authorList>
    </citation>
    <scope>NUCLEOTIDE SEQUENCE [LARGE SCALE GENOMIC DNA]</scope>
    <source>
        <strain evidence="6 7">AGMB01872</strain>
    </source>
</reference>
<evidence type="ECO:0000256" key="4">
    <source>
        <dbReference type="SAM" id="Phobius"/>
    </source>
</evidence>
<evidence type="ECO:0000313" key="7">
    <source>
        <dbReference type="Proteomes" id="UP000731465"/>
    </source>
</evidence>
<dbReference type="InterPro" id="IPR001940">
    <property type="entry name" value="Peptidase_S1C"/>
</dbReference>
<comment type="similarity">
    <text evidence="1">Belongs to the peptidase S1C family.</text>
</comment>
<keyword evidence="2" id="KW-0645">Protease</keyword>
<dbReference type="InterPro" id="IPR043504">
    <property type="entry name" value="Peptidase_S1_PA_chymotrypsin"/>
</dbReference>
<dbReference type="Proteomes" id="UP000731465">
    <property type="component" value="Unassembled WGS sequence"/>
</dbReference>
<keyword evidence="4" id="KW-0472">Membrane</keyword>
<protein>
    <submittedName>
        <fullName evidence="6">Trypsin-like peptidase domain-containing protein</fullName>
    </submittedName>
</protein>
<keyword evidence="4" id="KW-0812">Transmembrane</keyword>
<dbReference type="Pfam" id="PF13180">
    <property type="entry name" value="PDZ_2"/>
    <property type="match status" value="1"/>
</dbReference>
<feature type="domain" description="PDZ" evidence="5">
    <location>
        <begin position="262"/>
        <end position="321"/>
    </location>
</feature>
<dbReference type="RefSeq" id="WP_219937314.1">
    <property type="nucleotide sequence ID" value="NZ_JAGFNY010000010.1"/>
</dbReference>
<dbReference type="PROSITE" id="PS50106">
    <property type="entry name" value="PDZ"/>
    <property type="match status" value="1"/>
</dbReference>
<dbReference type="SMART" id="SM00228">
    <property type="entry name" value="PDZ"/>
    <property type="match status" value="1"/>
</dbReference>
<evidence type="ECO:0000259" key="5">
    <source>
        <dbReference type="PROSITE" id="PS50106"/>
    </source>
</evidence>
<sequence length="363" mass="38795">MKLKQAQKKFISLFLLCTAGIIIGIGILFFKPGTGKKIGTFLNEIAMTNDGYSYAVGKAAPSVVNIYVANLNENYTLPDNSSITSSASGVIMAKSGIIVTNYHVVPSGNEPNKAIFVQTREGKVYQAFVVGCDRRTDIAVLRVNNVTLQPISVSKKEVRIGDIVLAIGNPNNLGQTVTHGIISATARSGTGLVTRDQMNIRDGIQELIQTDAPINQGNSGGALINTKGELVGINTASFSGANTYGIGFSVPVKLVSEVMDEIIRHGKVERGYLGIADDETKNLGQNNGVTIGYVDPLGPAFGILKIGDVITKVDDIPINNVKSLIYLISKSKPGYSMKFEIIRNNATKVYKITLAEDNTAVIN</sequence>
<dbReference type="InterPro" id="IPR051201">
    <property type="entry name" value="Chloro_Bact_Ser_Proteases"/>
</dbReference>
<keyword evidence="3" id="KW-0378">Hydrolase</keyword>
<comment type="caution">
    <text evidence="6">The sequence shown here is derived from an EMBL/GenBank/DDBJ whole genome shotgun (WGS) entry which is preliminary data.</text>
</comment>
<evidence type="ECO:0000313" key="6">
    <source>
        <dbReference type="EMBL" id="MBW7570094.1"/>
    </source>
</evidence>
<evidence type="ECO:0000256" key="3">
    <source>
        <dbReference type="ARBA" id="ARBA00022801"/>
    </source>
</evidence>
<dbReference type="InterPro" id="IPR036034">
    <property type="entry name" value="PDZ_sf"/>
</dbReference>
<evidence type="ECO:0000256" key="2">
    <source>
        <dbReference type="ARBA" id="ARBA00022670"/>
    </source>
</evidence>
<proteinExistence type="inferred from homology"/>